<dbReference type="EMBL" id="NEXE01000057">
    <property type="protein sequence ID" value="PSN90505.1"/>
    <property type="molecule type" value="Genomic_DNA"/>
</dbReference>
<evidence type="ECO:0000256" key="8">
    <source>
        <dbReference type="ARBA" id="ARBA00022741"/>
    </source>
</evidence>
<keyword evidence="6 12" id="KW-0963">Cytoplasm</keyword>
<dbReference type="NCBIfam" id="NF003122">
    <property type="entry name" value="PRK04040.1"/>
    <property type="match status" value="1"/>
</dbReference>
<evidence type="ECO:0000256" key="11">
    <source>
        <dbReference type="ARBA" id="ARBA00033336"/>
    </source>
</evidence>
<evidence type="ECO:0000256" key="12">
    <source>
        <dbReference type="HAMAP-Rule" id="MF_00234"/>
    </source>
</evidence>
<dbReference type="Pfam" id="PF13207">
    <property type="entry name" value="AAA_17"/>
    <property type="match status" value="1"/>
</dbReference>
<comment type="similarity">
    <text evidence="3 12">Belongs to the archaeal adenylate kinase family.</text>
</comment>
<dbReference type="GO" id="GO:0004017">
    <property type="term" value="F:AMP kinase activity"/>
    <property type="evidence" value="ECO:0007669"/>
    <property type="project" value="UniProtKB-UniRule"/>
</dbReference>
<evidence type="ECO:0000256" key="1">
    <source>
        <dbReference type="ARBA" id="ARBA00000582"/>
    </source>
</evidence>
<comment type="caution">
    <text evidence="12">Lacks conserved residue(s) required for the propagation of feature annotation.</text>
</comment>
<evidence type="ECO:0000256" key="4">
    <source>
        <dbReference type="ARBA" id="ARBA00012955"/>
    </source>
</evidence>
<dbReference type="AlphaFoldDB" id="A0A2R6AVS9"/>
<dbReference type="InterPro" id="IPR027417">
    <property type="entry name" value="P-loop_NTPase"/>
</dbReference>
<evidence type="ECO:0000256" key="6">
    <source>
        <dbReference type="ARBA" id="ARBA00022490"/>
    </source>
</evidence>
<comment type="subcellular location">
    <subcellularLocation>
        <location evidence="2 12">Cytoplasm</location>
    </subcellularLocation>
</comment>
<dbReference type="InterPro" id="IPR023477">
    <property type="entry name" value="Adenylate_kinase_AdkA"/>
</dbReference>
<reference evidence="13 14" key="1">
    <citation type="submission" date="2017-04" db="EMBL/GenBank/DDBJ databases">
        <title>Novel microbial lineages endemic to geothermal iron-oxide mats fill important gaps in the evolutionary history of Archaea.</title>
        <authorList>
            <person name="Jay Z.J."/>
            <person name="Beam J.P."/>
            <person name="Dlakic M."/>
            <person name="Rusch D.B."/>
            <person name="Kozubal M.A."/>
            <person name="Inskeep W.P."/>
        </authorList>
    </citation>
    <scope>NUCLEOTIDE SEQUENCE [LARGE SCALE GENOMIC DNA]</scope>
    <source>
        <strain evidence="13">OSP_D</strain>
    </source>
</reference>
<evidence type="ECO:0000256" key="10">
    <source>
        <dbReference type="ARBA" id="ARBA00022840"/>
    </source>
</evidence>
<comment type="caution">
    <text evidence="13">The sequence shown here is derived from an EMBL/GenBank/DDBJ whole genome shotgun (WGS) entry which is preliminary data.</text>
</comment>
<keyword evidence="8 12" id="KW-0547">Nucleotide-binding</keyword>
<proteinExistence type="inferred from homology"/>
<dbReference type="GO" id="GO:0005737">
    <property type="term" value="C:cytoplasm"/>
    <property type="evidence" value="ECO:0007669"/>
    <property type="project" value="UniProtKB-SubCell"/>
</dbReference>
<accession>A0A2R6AVS9</accession>
<sequence>MHSGNTRLVRSGKLVIVAGINGVGKTTVLSTMLKLLPPDLKVNVFNYGDVMLEIAKRNGWVGGRDDLRRLPLSKQLLLQEEAAEKLFDQARQGNVVVDTHALITTKNGFLPGLPKWVIETLQPDVIVLVEALPEEILKRRLNDTMRVRDDQSTVEEIKLFLELNRSAAISSAVFVGASVLIVRNVEGDATQAASKIVKLFTPDNA</sequence>
<comment type="catalytic activity">
    <reaction evidence="1 12">
        <text>AMP + ATP = 2 ADP</text>
        <dbReference type="Rhea" id="RHEA:12973"/>
        <dbReference type="ChEBI" id="CHEBI:30616"/>
        <dbReference type="ChEBI" id="CHEBI:456215"/>
        <dbReference type="ChEBI" id="CHEBI:456216"/>
        <dbReference type="EC" id="2.7.4.3"/>
    </reaction>
</comment>
<dbReference type="EC" id="2.7.4.3" evidence="4 12"/>
<evidence type="ECO:0000256" key="3">
    <source>
        <dbReference type="ARBA" id="ARBA00007088"/>
    </source>
</evidence>
<dbReference type="GO" id="GO:0005524">
    <property type="term" value="F:ATP binding"/>
    <property type="evidence" value="ECO:0007669"/>
    <property type="project" value="UniProtKB-UniRule"/>
</dbReference>
<dbReference type="Proteomes" id="UP000240322">
    <property type="component" value="Unassembled WGS sequence"/>
</dbReference>
<evidence type="ECO:0000313" key="14">
    <source>
        <dbReference type="Proteomes" id="UP000240322"/>
    </source>
</evidence>
<dbReference type="Gene3D" id="3.40.50.300">
    <property type="entry name" value="P-loop containing nucleotide triphosphate hydrolases"/>
    <property type="match status" value="1"/>
</dbReference>
<evidence type="ECO:0000256" key="5">
    <source>
        <dbReference type="ARBA" id="ARBA00019926"/>
    </source>
</evidence>
<keyword evidence="7 12" id="KW-0808">Transferase</keyword>
<name>A0A2R6AVS9_9ARCH</name>
<keyword evidence="10 12" id="KW-0067">ATP-binding</keyword>
<evidence type="ECO:0000313" key="13">
    <source>
        <dbReference type="EMBL" id="PSN90505.1"/>
    </source>
</evidence>
<dbReference type="HAMAP" id="MF_00234">
    <property type="entry name" value="Adenylate_kinase_AdkA"/>
    <property type="match status" value="1"/>
</dbReference>
<keyword evidence="9 12" id="KW-0418">Kinase</keyword>
<evidence type="ECO:0000256" key="2">
    <source>
        <dbReference type="ARBA" id="ARBA00004496"/>
    </source>
</evidence>
<evidence type="ECO:0000256" key="9">
    <source>
        <dbReference type="ARBA" id="ARBA00022777"/>
    </source>
</evidence>
<evidence type="ECO:0000256" key="7">
    <source>
        <dbReference type="ARBA" id="ARBA00022679"/>
    </source>
</evidence>
<protein>
    <recommendedName>
        <fullName evidence="5 12">Adenylate kinase</fullName>
        <shortName evidence="12">AK</shortName>
        <ecNumber evidence="4 12">2.7.4.3</ecNumber>
    </recommendedName>
    <alternativeName>
        <fullName evidence="11 12">ATP-AMP transphosphorylase</fullName>
    </alternativeName>
</protein>
<gene>
    <name evidence="12" type="primary">adkA</name>
    <name evidence="13" type="ORF">B9Q03_06590</name>
</gene>
<organism evidence="13 14">
    <name type="scientific">Candidatus Marsarchaeota G2 archaeon OSP_D</name>
    <dbReference type="NCBI Taxonomy" id="1978157"/>
    <lineage>
        <taxon>Archaea</taxon>
        <taxon>Candidatus Marsarchaeota</taxon>
        <taxon>Candidatus Marsarchaeota group 2</taxon>
    </lineage>
</organism>
<dbReference type="SUPFAM" id="SSF52540">
    <property type="entry name" value="P-loop containing nucleoside triphosphate hydrolases"/>
    <property type="match status" value="1"/>
</dbReference>